<protein>
    <submittedName>
        <fullName evidence="1">Uncharacterized protein</fullName>
    </submittedName>
</protein>
<evidence type="ECO:0000313" key="1">
    <source>
        <dbReference type="EMBL" id="KAF5189645.1"/>
    </source>
</evidence>
<reference evidence="1 2" key="1">
    <citation type="submission" date="2020-06" db="EMBL/GenBank/DDBJ databases">
        <title>Transcriptomic and genomic resources for Thalictrum thalictroides and T. hernandezii: Facilitating candidate gene discovery in an emerging model plant lineage.</title>
        <authorList>
            <person name="Arias T."/>
            <person name="Riano-Pachon D.M."/>
            <person name="Di Stilio V.S."/>
        </authorList>
    </citation>
    <scope>NUCLEOTIDE SEQUENCE [LARGE SCALE GENOMIC DNA]</scope>
    <source>
        <strain evidence="2">cv. WT478/WT964</strain>
        <tissue evidence="1">Leaves</tissue>
    </source>
</reference>
<proteinExistence type="predicted"/>
<keyword evidence="2" id="KW-1185">Reference proteome</keyword>
<dbReference type="OrthoDB" id="2010953at2759"/>
<feature type="non-terminal residue" evidence="1">
    <location>
        <position position="1"/>
    </location>
</feature>
<evidence type="ECO:0000313" key="2">
    <source>
        <dbReference type="Proteomes" id="UP000554482"/>
    </source>
</evidence>
<name>A0A7J6VZY6_THATH</name>
<dbReference type="AlphaFoldDB" id="A0A7J6VZY6"/>
<organism evidence="1 2">
    <name type="scientific">Thalictrum thalictroides</name>
    <name type="common">Rue-anemone</name>
    <name type="synonym">Anemone thalictroides</name>
    <dbReference type="NCBI Taxonomy" id="46969"/>
    <lineage>
        <taxon>Eukaryota</taxon>
        <taxon>Viridiplantae</taxon>
        <taxon>Streptophyta</taxon>
        <taxon>Embryophyta</taxon>
        <taxon>Tracheophyta</taxon>
        <taxon>Spermatophyta</taxon>
        <taxon>Magnoliopsida</taxon>
        <taxon>Ranunculales</taxon>
        <taxon>Ranunculaceae</taxon>
        <taxon>Thalictroideae</taxon>
        <taxon>Thalictrum</taxon>
    </lineage>
</organism>
<gene>
    <name evidence="1" type="ORF">FRX31_020768</name>
</gene>
<comment type="caution">
    <text evidence="1">The sequence shown here is derived from an EMBL/GenBank/DDBJ whole genome shotgun (WGS) entry which is preliminary data.</text>
</comment>
<dbReference type="Proteomes" id="UP000554482">
    <property type="component" value="Unassembled WGS sequence"/>
</dbReference>
<accession>A0A7J6VZY6</accession>
<sequence>QWHDDNKGKHNLNLDDVKPAIINPTDLLLNLACTMYKENFNSLSRIYRRRVVVEHTDTYIKLIDRPSQRQITIPPVCFSINRQFGAFSKRIPPTSASPPKGYIKWNSWALNILFESMYLLGILISQKNLRNNFLSLCTLLG</sequence>
<dbReference type="EMBL" id="JABWDY010025181">
    <property type="protein sequence ID" value="KAF5189645.1"/>
    <property type="molecule type" value="Genomic_DNA"/>
</dbReference>